<dbReference type="AlphaFoldDB" id="A0A940N1X9"/>
<dbReference type="CDD" id="cd06558">
    <property type="entry name" value="crotonase-like"/>
    <property type="match status" value="1"/>
</dbReference>
<comment type="caution">
    <text evidence="2">The sequence shown here is derived from an EMBL/GenBank/DDBJ whole genome shotgun (WGS) entry which is preliminary data.</text>
</comment>
<name>A0A940N1X9_9PROT</name>
<evidence type="ECO:0000313" key="2">
    <source>
        <dbReference type="EMBL" id="MBP0495240.1"/>
    </source>
</evidence>
<dbReference type="PANTHER" id="PTHR43459">
    <property type="entry name" value="ENOYL-COA HYDRATASE"/>
    <property type="match status" value="1"/>
</dbReference>
<reference evidence="2" key="1">
    <citation type="submission" date="2021-03" db="EMBL/GenBank/DDBJ databases">
        <authorList>
            <person name="So Y."/>
        </authorList>
    </citation>
    <scope>NUCLEOTIDE SEQUENCE</scope>
    <source>
        <strain evidence="2">SG15</strain>
    </source>
</reference>
<dbReference type="InterPro" id="IPR001753">
    <property type="entry name" value="Enoyl-CoA_hydra/iso"/>
</dbReference>
<organism evidence="2 3">
    <name type="scientific">Roseomonas indoligenes</name>
    <dbReference type="NCBI Taxonomy" id="2820811"/>
    <lineage>
        <taxon>Bacteria</taxon>
        <taxon>Pseudomonadati</taxon>
        <taxon>Pseudomonadota</taxon>
        <taxon>Alphaproteobacteria</taxon>
        <taxon>Acetobacterales</taxon>
        <taxon>Roseomonadaceae</taxon>
        <taxon>Roseomonas</taxon>
    </lineage>
</organism>
<dbReference type="EMBL" id="JAGIZA010000015">
    <property type="protein sequence ID" value="MBP0495240.1"/>
    <property type="molecule type" value="Genomic_DNA"/>
</dbReference>
<dbReference type="Proteomes" id="UP000677537">
    <property type="component" value="Unassembled WGS sequence"/>
</dbReference>
<dbReference type="InterPro" id="IPR029045">
    <property type="entry name" value="ClpP/crotonase-like_dom_sf"/>
</dbReference>
<dbReference type="Pfam" id="PF00378">
    <property type="entry name" value="ECH_1"/>
    <property type="match status" value="1"/>
</dbReference>
<dbReference type="Gene3D" id="1.10.12.10">
    <property type="entry name" value="Lyase 2-enoyl-coa Hydratase, Chain A, domain 2"/>
    <property type="match status" value="1"/>
</dbReference>
<dbReference type="InterPro" id="IPR014748">
    <property type="entry name" value="Enoyl-CoA_hydra_C"/>
</dbReference>
<comment type="similarity">
    <text evidence="1">Belongs to the enoyl-CoA hydratase/isomerase family.</text>
</comment>
<protein>
    <submittedName>
        <fullName evidence="2">Enoyl-CoA hydratase/isomerase family protein</fullName>
    </submittedName>
</protein>
<evidence type="ECO:0000313" key="3">
    <source>
        <dbReference type="Proteomes" id="UP000677537"/>
    </source>
</evidence>
<gene>
    <name evidence="2" type="ORF">J5Y10_20820</name>
</gene>
<proteinExistence type="inferred from homology"/>
<dbReference type="SUPFAM" id="SSF52096">
    <property type="entry name" value="ClpP/crotonase"/>
    <property type="match status" value="1"/>
</dbReference>
<sequence>MSESPLPDGMVLHVARDGAVLVLTLDYPARRNALAVPLRDRMADVLEEAEADPAIRAIVVTGASGTFCSGGDLSGMEVKDALGGRERLRRAHRSIRLLATGSKPVVAAVEGWCVGAGLSLACACDLIVAAEDARFMAGFGKVGLMADLGLPFTLPARVGAGRARRILMLHEQVTAAEAERIGLVEEVVHRGEALPRALERARYLAEQAPTPMALTKSMLAAGLEAALEAERHFQTTLFLSADHQEGRAAFLEKRPARFTGS</sequence>
<keyword evidence="3" id="KW-1185">Reference proteome</keyword>
<dbReference type="Gene3D" id="3.90.226.10">
    <property type="entry name" value="2-enoyl-CoA Hydratase, Chain A, domain 1"/>
    <property type="match status" value="1"/>
</dbReference>
<dbReference type="PANTHER" id="PTHR43459:SF1">
    <property type="entry name" value="EG:BACN32G11.4 PROTEIN"/>
    <property type="match status" value="1"/>
</dbReference>
<dbReference type="RefSeq" id="WP_209376035.1">
    <property type="nucleotide sequence ID" value="NZ_JAGIZA010000015.1"/>
</dbReference>
<dbReference type="GO" id="GO:0003824">
    <property type="term" value="F:catalytic activity"/>
    <property type="evidence" value="ECO:0007669"/>
    <property type="project" value="UniProtKB-ARBA"/>
</dbReference>
<accession>A0A940N1X9</accession>
<evidence type="ECO:0000256" key="1">
    <source>
        <dbReference type="ARBA" id="ARBA00005254"/>
    </source>
</evidence>